<dbReference type="EMBL" id="LT993232">
    <property type="protein sequence ID" value="SPN69181.1"/>
    <property type="molecule type" value="Genomic_DNA"/>
</dbReference>
<organismHost>
    <name type="scientific">Microtus agrestis</name>
    <name type="common">Short-tailed field vole</name>
    <dbReference type="NCBI Taxonomy" id="29092"/>
</organismHost>
<proteinExistence type="predicted"/>
<organism evidence="3">
    <name type="scientific">Cowpox virus</name>
    <name type="common">CPV</name>
    <dbReference type="NCBI Taxonomy" id="10243"/>
    <lineage>
        <taxon>Viruses</taxon>
        <taxon>Varidnaviria</taxon>
        <taxon>Bamfordvirae</taxon>
        <taxon>Nucleocytoviricota</taxon>
        <taxon>Pokkesviricetes</taxon>
        <taxon>Chitovirales</taxon>
        <taxon>Poxviridae</taxon>
        <taxon>Chordopoxvirinae</taxon>
        <taxon>Orthopoxvirus</taxon>
        <taxon>Orthopoxvirus cowpox</taxon>
    </lineage>
</organism>
<name>A0A212PVC7_COWPX</name>
<evidence type="ECO:0000313" key="3">
    <source>
        <dbReference type="EMBL" id="SNB50891.1"/>
    </source>
</evidence>
<organismHost>
    <name type="scientific">Homo sapiens</name>
    <name type="common">Human</name>
    <dbReference type="NCBI Taxonomy" id="9606"/>
</organismHost>
<organismHost>
    <name type="scientific">Apodemus sylvaticus</name>
    <name type="common">European woodmouse</name>
    <dbReference type="NCBI Taxonomy" id="10129"/>
</organismHost>
<organismHost>
    <name type="scientific">Felis catus</name>
    <name type="common">Cat</name>
    <name type="synonym">Felis silvestris catus</name>
    <dbReference type="NCBI Taxonomy" id="9685"/>
</organismHost>
<organismHost>
    <name type="scientific">Bos taurus</name>
    <name type="common">Bovine</name>
    <dbReference type="NCBI Taxonomy" id="9913"/>
</organismHost>
<sequence length="124" mass="13406">MSTPDAILLGVFLTVLYNGSGLGEPRPFVIALPYFCLYSATTSSISSKSLLLDDDVLTRLAAPPYFCLYSVTTVSISSKSLSLLDDCVLLTRLPYLSLYSLTTVCISSKSLSLSLGKRVRLIVL</sequence>
<evidence type="ECO:0000313" key="2">
    <source>
        <dbReference type="EMBL" id="SNB50710.1"/>
    </source>
</evidence>
<reference evidence="3" key="1">
    <citation type="submission" date="2017-06" db="EMBL/GenBank/DDBJ databases">
        <authorList>
            <person name="Kim H.J."/>
            <person name="Triplett B.A."/>
        </authorList>
    </citation>
    <scope>NUCLEOTIDE SEQUENCE</scope>
    <source>
        <strain evidence="2">Ger/2010/Cat</strain>
        <strain evidence="1">Ger/2010/Racoon</strain>
        <strain evidence="3">Ger/2015/Cat4</strain>
    </source>
</reference>
<dbReference type="EMBL" id="LT896729">
    <property type="protein sequence ID" value="SNB50710.1"/>
    <property type="molecule type" value="Genomic_DNA"/>
</dbReference>
<gene>
    <name evidence="3" type="primary">gCPXV0007</name>
</gene>
<dbReference type="Proteomes" id="UP000272949">
    <property type="component" value="Segment"/>
</dbReference>
<organismHost>
    <name type="scientific">Mus musculus</name>
    <name type="common">Mouse</name>
    <dbReference type="NCBI Taxonomy" id="10090"/>
</organismHost>
<dbReference type="Proteomes" id="UP000270432">
    <property type="component" value="Segment"/>
</dbReference>
<accession>A0A212PVC7</accession>
<organismHost>
    <name type="scientific">Loxodonta africana</name>
    <name type="common">African elephant</name>
    <dbReference type="NCBI Taxonomy" id="9785"/>
</organismHost>
<evidence type="ECO:0000313" key="4">
    <source>
        <dbReference type="EMBL" id="SPN69181.1"/>
    </source>
</evidence>
<dbReference type="Proteomes" id="UP000276188">
    <property type="component" value="Segment"/>
</dbReference>
<evidence type="ECO:0000313" key="1">
    <source>
        <dbReference type="EMBL" id="SNB48394.1"/>
    </source>
</evidence>
<protein>
    <submittedName>
        <fullName evidence="3">Uncharacterized protein</fullName>
    </submittedName>
</protein>
<dbReference type="EMBL" id="LT896730">
    <property type="protein sequence ID" value="SNB48394.1"/>
    <property type="molecule type" value="Genomic_DNA"/>
</dbReference>
<dbReference type="Proteomes" id="UP000269688">
    <property type="component" value="Segment"/>
</dbReference>
<organismHost>
    <name type="scientific">Myodes glareolus</name>
    <name type="common">Bank vole</name>
    <name type="synonym">Clethrionomys glareolus</name>
    <dbReference type="NCBI Taxonomy" id="447135"/>
</organismHost>
<dbReference type="EMBL" id="LT896731">
    <property type="protein sequence ID" value="SNB50891.1"/>
    <property type="molecule type" value="Genomic_DNA"/>
</dbReference>
<reference evidence="4" key="2">
    <citation type="submission" date="2018-04" db="EMBL/GenBank/DDBJ databases">
        <authorList>
            <person name="Go L.Y."/>
            <person name="Mitchell J.A."/>
        </authorList>
    </citation>
    <scope>NUCLEOTIDE SEQUENCE</scope>
    <source>
        <strain evidence="4">Ger/2015/Human2</strain>
    </source>
</reference>